<dbReference type="InterPro" id="IPR001087">
    <property type="entry name" value="GDSL"/>
</dbReference>
<dbReference type="GO" id="GO:0016788">
    <property type="term" value="F:hydrolase activity, acting on ester bonds"/>
    <property type="evidence" value="ECO:0007669"/>
    <property type="project" value="InterPro"/>
</dbReference>
<accession>A0A6P4DGP1</accession>
<feature type="signal peptide" evidence="4">
    <location>
        <begin position="1"/>
        <end position="27"/>
    </location>
</feature>
<dbReference type="CDD" id="cd01837">
    <property type="entry name" value="SGNH_plant_lipase_like"/>
    <property type="match status" value="1"/>
</dbReference>
<organism evidence="5 6">
    <name type="scientific">Arachis duranensis</name>
    <name type="common">Wild peanut</name>
    <dbReference type="NCBI Taxonomy" id="130453"/>
    <lineage>
        <taxon>Eukaryota</taxon>
        <taxon>Viridiplantae</taxon>
        <taxon>Streptophyta</taxon>
        <taxon>Embryophyta</taxon>
        <taxon>Tracheophyta</taxon>
        <taxon>Spermatophyta</taxon>
        <taxon>Magnoliopsida</taxon>
        <taxon>eudicotyledons</taxon>
        <taxon>Gunneridae</taxon>
        <taxon>Pentapetalae</taxon>
        <taxon>rosids</taxon>
        <taxon>fabids</taxon>
        <taxon>Fabales</taxon>
        <taxon>Fabaceae</taxon>
        <taxon>Papilionoideae</taxon>
        <taxon>50 kb inversion clade</taxon>
        <taxon>dalbergioids sensu lato</taxon>
        <taxon>Dalbergieae</taxon>
        <taxon>Pterocarpus clade</taxon>
        <taxon>Arachis</taxon>
    </lineage>
</organism>
<dbReference type="Proteomes" id="UP000515211">
    <property type="component" value="Chromosome 6"/>
</dbReference>
<keyword evidence="4" id="KW-0732">Signal</keyword>
<dbReference type="GeneID" id="107491662"/>
<dbReference type="SUPFAM" id="SSF52266">
    <property type="entry name" value="SGNH hydrolase"/>
    <property type="match status" value="1"/>
</dbReference>
<evidence type="ECO:0000256" key="3">
    <source>
        <dbReference type="ARBA" id="ARBA00022963"/>
    </source>
</evidence>
<keyword evidence="3" id="KW-0443">Lipid metabolism</keyword>
<dbReference type="PANTHER" id="PTHR45648">
    <property type="entry name" value="GDSL LIPASE/ACYLHYDROLASE FAMILY PROTEIN (AFU_ORTHOLOGUE AFUA_4G14700)"/>
    <property type="match status" value="1"/>
</dbReference>
<dbReference type="InterPro" id="IPR035669">
    <property type="entry name" value="SGNH_plant_lipase-like"/>
</dbReference>
<reference evidence="5" key="1">
    <citation type="journal article" date="2016" name="Nat. Genet.">
        <title>The genome sequences of Arachis duranensis and Arachis ipaensis, the diploid ancestors of cultivated peanut.</title>
        <authorList>
            <person name="Bertioli D.J."/>
            <person name="Cannon S.B."/>
            <person name="Froenicke L."/>
            <person name="Huang G."/>
            <person name="Farmer A.D."/>
            <person name="Cannon E.K."/>
            <person name="Liu X."/>
            <person name="Gao D."/>
            <person name="Clevenger J."/>
            <person name="Dash S."/>
            <person name="Ren L."/>
            <person name="Moretzsohn M.C."/>
            <person name="Shirasawa K."/>
            <person name="Huang W."/>
            <person name="Vidigal B."/>
            <person name="Abernathy B."/>
            <person name="Chu Y."/>
            <person name="Niederhuth C.E."/>
            <person name="Umale P."/>
            <person name="Araujo A.C."/>
            <person name="Kozik A."/>
            <person name="Kim K.D."/>
            <person name="Burow M.D."/>
            <person name="Varshney R.K."/>
            <person name="Wang X."/>
            <person name="Zhang X."/>
            <person name="Barkley N."/>
            <person name="Guimaraes P.M."/>
            <person name="Isobe S."/>
            <person name="Guo B."/>
            <person name="Liao B."/>
            <person name="Stalker H.T."/>
            <person name="Schmitz R.J."/>
            <person name="Scheffler B.E."/>
            <person name="Leal-Bertioli S.C."/>
            <person name="Xun X."/>
            <person name="Jackson S.A."/>
            <person name="Michelmore R."/>
            <person name="Ozias-Akins P."/>
        </authorList>
    </citation>
    <scope>NUCLEOTIDE SEQUENCE [LARGE SCALE GENOMIC DNA]</scope>
    <source>
        <strain evidence="5">cv. V14167</strain>
    </source>
</reference>
<keyword evidence="3" id="KW-0442">Lipid degradation</keyword>
<dbReference type="OrthoDB" id="1600564at2759"/>
<keyword evidence="2" id="KW-0378">Hydrolase</keyword>
<sequence>MIMRVQQVVMATMVVTIVVFGPKRAEAAAPRAFFVFGDSLVDSGNNNYLPTTARADSRPYGIDYPTHRPTGRFSNGFNLPDIISQRIGSEPTLPYLSPELNGPKLLVGANFASAGIGILNDTGVQFVRILRMYEQFELFEEYQERLSAEVGSERAKKIVNGALVLITLGGNDFVNNYFVTPFSPRSRQFTVSQFSRYLISEYSKILQRLYELGARRVLVSGTGPLGCVPSQLASKSTNGDCVPELQQAAQIYNPLLVQMTKDLNSQVGSDVFVAVNAFIMNMDFITKPQTFGFVTSKVACCGQGRYNGIGTCTSLSNLCPNRDIYAFWDAFHPTQRALGFIVDAIFSGTNDVMSPMNLTTVMALDSNI</sequence>
<feature type="chain" id="PRO_5028159379" evidence="4">
    <location>
        <begin position="28"/>
        <end position="368"/>
    </location>
</feature>
<evidence type="ECO:0000256" key="4">
    <source>
        <dbReference type="SAM" id="SignalP"/>
    </source>
</evidence>
<protein>
    <submittedName>
        <fullName evidence="6">GDSL esterase/lipase At4g28780</fullName>
    </submittedName>
</protein>
<dbReference type="KEGG" id="adu:107491662"/>
<dbReference type="AlphaFoldDB" id="A0A6P4DGP1"/>
<dbReference type="InterPro" id="IPR051058">
    <property type="entry name" value="GDSL_Est/Lipase"/>
</dbReference>
<evidence type="ECO:0000313" key="6">
    <source>
        <dbReference type="RefSeq" id="XP_015968031.1"/>
    </source>
</evidence>
<dbReference type="RefSeq" id="XP_015968031.1">
    <property type="nucleotide sequence ID" value="XM_016112545.3"/>
</dbReference>
<dbReference type="Pfam" id="PF00657">
    <property type="entry name" value="Lipase_GDSL"/>
    <property type="match status" value="1"/>
</dbReference>
<dbReference type="InterPro" id="IPR036514">
    <property type="entry name" value="SGNH_hydro_sf"/>
</dbReference>
<name>A0A6P4DGP1_ARADU</name>
<dbReference type="GO" id="GO:0016042">
    <property type="term" value="P:lipid catabolic process"/>
    <property type="evidence" value="ECO:0007669"/>
    <property type="project" value="UniProtKB-KW"/>
</dbReference>
<evidence type="ECO:0000256" key="1">
    <source>
        <dbReference type="ARBA" id="ARBA00008668"/>
    </source>
</evidence>
<evidence type="ECO:0000256" key="2">
    <source>
        <dbReference type="ARBA" id="ARBA00022801"/>
    </source>
</evidence>
<keyword evidence="5" id="KW-1185">Reference proteome</keyword>
<proteinExistence type="inferred from homology"/>
<dbReference type="PANTHER" id="PTHR45648:SF146">
    <property type="entry name" value="GDSL-LIKE LIPASE_ACYLHYDROLASE"/>
    <property type="match status" value="1"/>
</dbReference>
<evidence type="ECO:0000313" key="5">
    <source>
        <dbReference type="Proteomes" id="UP000515211"/>
    </source>
</evidence>
<comment type="similarity">
    <text evidence="1">Belongs to the 'GDSL' lipolytic enzyme family.</text>
</comment>
<dbReference type="Gene3D" id="3.40.50.1110">
    <property type="entry name" value="SGNH hydrolase"/>
    <property type="match status" value="1"/>
</dbReference>
<gene>
    <name evidence="6" type="primary">LOC107491662</name>
</gene>
<reference evidence="6" key="2">
    <citation type="submission" date="2025-08" db="UniProtKB">
        <authorList>
            <consortium name="RefSeq"/>
        </authorList>
    </citation>
    <scope>IDENTIFICATION</scope>
    <source>
        <tissue evidence="6">Whole plant</tissue>
    </source>
</reference>